<evidence type="ECO:0000256" key="4">
    <source>
        <dbReference type="ARBA" id="ARBA00022989"/>
    </source>
</evidence>
<feature type="transmembrane region" description="Helical" evidence="6">
    <location>
        <begin position="149"/>
        <end position="170"/>
    </location>
</feature>
<feature type="transmembrane region" description="Helical" evidence="6">
    <location>
        <begin position="246"/>
        <end position="263"/>
    </location>
</feature>
<evidence type="ECO:0000259" key="7">
    <source>
        <dbReference type="Pfam" id="PF00892"/>
    </source>
</evidence>
<dbReference type="InterPro" id="IPR050638">
    <property type="entry name" value="AA-Vitamin_Transporters"/>
</dbReference>
<name>A0A3S0QRC3_9BACI</name>
<keyword evidence="3 6" id="KW-0812">Transmembrane</keyword>
<dbReference type="InterPro" id="IPR000620">
    <property type="entry name" value="EamA_dom"/>
</dbReference>
<dbReference type="Pfam" id="PF00892">
    <property type="entry name" value="EamA"/>
    <property type="match status" value="2"/>
</dbReference>
<feature type="transmembrane region" description="Helical" evidence="6">
    <location>
        <begin position="35"/>
        <end position="55"/>
    </location>
</feature>
<evidence type="ECO:0000256" key="3">
    <source>
        <dbReference type="ARBA" id="ARBA00022692"/>
    </source>
</evidence>
<dbReference type="PANTHER" id="PTHR32322:SF2">
    <property type="entry name" value="EAMA DOMAIN-CONTAINING PROTEIN"/>
    <property type="match status" value="1"/>
</dbReference>
<comment type="similarity">
    <text evidence="2">Belongs to the EamA transporter family.</text>
</comment>
<proteinExistence type="inferred from homology"/>
<dbReference type="PANTHER" id="PTHR32322">
    <property type="entry name" value="INNER MEMBRANE TRANSPORTER"/>
    <property type="match status" value="1"/>
</dbReference>
<evidence type="ECO:0000313" key="8">
    <source>
        <dbReference type="EMBL" id="RUL55613.1"/>
    </source>
</evidence>
<reference evidence="8 9" key="1">
    <citation type="submission" date="2018-12" db="EMBL/GenBank/DDBJ databases">
        <title>Lysinibacillus antri sp. nov., isolated from a cave soil.</title>
        <authorList>
            <person name="Narsing Rao M.P."/>
            <person name="Zhang H."/>
            <person name="Dong Z.-Y."/>
            <person name="Niu X.-K."/>
            <person name="Zhang K."/>
            <person name="Fang B.-Z."/>
            <person name="Kang Y.-Q."/>
            <person name="Xiao M."/>
            <person name="Li W.-J."/>
        </authorList>
    </citation>
    <scope>NUCLEOTIDE SEQUENCE [LARGE SCALE GENOMIC DNA]</scope>
    <source>
        <strain evidence="8 9">SYSU K30002</strain>
    </source>
</reference>
<dbReference type="AlphaFoldDB" id="A0A3S0QRC3"/>
<evidence type="ECO:0000256" key="6">
    <source>
        <dbReference type="SAM" id="Phobius"/>
    </source>
</evidence>
<dbReference type="GO" id="GO:0016020">
    <property type="term" value="C:membrane"/>
    <property type="evidence" value="ECO:0007669"/>
    <property type="project" value="UniProtKB-SubCell"/>
</dbReference>
<feature type="transmembrane region" description="Helical" evidence="6">
    <location>
        <begin position="67"/>
        <end position="89"/>
    </location>
</feature>
<keyword evidence="5 6" id="KW-0472">Membrane</keyword>
<accession>A0A3S0QRC3</accession>
<dbReference type="InterPro" id="IPR037185">
    <property type="entry name" value="EmrE-like"/>
</dbReference>
<comment type="subcellular location">
    <subcellularLocation>
        <location evidence="1">Endomembrane system</location>
        <topology evidence="1">Multi-pass membrane protein</topology>
    </subcellularLocation>
</comment>
<sequence length="306" mass="33514">MGMKGLLLGLLFTILYASGAIAMKFGLQSAPPLTLATLRFVIAGIILLTYLYVFQKGKYAVPNKRELWILFWLGLLNTSLFLGLGLIALQTVSSGIFNLFVPANALLFALLAFMFLGQTIRLKEWGGMIISFIGLFIASYPSLVGSHATFGGILLLFCAIISMALGSLIFKKTKISLPPLVINTWQVVFGGLILIIPSIILESGQSITVDLHLIGYLLWSVFALSIFNLSLWFYLLKKDAIIANNWLLLNPVAGYLLAAPLLGEPITKFAVIGTVFVLFGLYMSGNFRIKSPVEMVSSVKEVRHNT</sequence>
<feature type="transmembrane region" description="Helical" evidence="6">
    <location>
        <begin position="269"/>
        <end position="287"/>
    </location>
</feature>
<feature type="domain" description="EamA" evidence="7">
    <location>
        <begin position="152"/>
        <end position="283"/>
    </location>
</feature>
<evidence type="ECO:0000256" key="5">
    <source>
        <dbReference type="ARBA" id="ARBA00023136"/>
    </source>
</evidence>
<feature type="transmembrane region" description="Helical" evidence="6">
    <location>
        <begin position="95"/>
        <end position="116"/>
    </location>
</feature>
<keyword evidence="4 6" id="KW-1133">Transmembrane helix</keyword>
<comment type="caution">
    <text evidence="8">The sequence shown here is derived from an EMBL/GenBank/DDBJ whole genome shotgun (WGS) entry which is preliminary data.</text>
</comment>
<keyword evidence="9" id="KW-1185">Reference proteome</keyword>
<feature type="transmembrane region" description="Helical" evidence="6">
    <location>
        <begin position="182"/>
        <end position="201"/>
    </location>
</feature>
<organism evidence="8 9">
    <name type="scientific">Lysinibacillus antri</name>
    <dbReference type="NCBI Taxonomy" id="2498145"/>
    <lineage>
        <taxon>Bacteria</taxon>
        <taxon>Bacillati</taxon>
        <taxon>Bacillota</taxon>
        <taxon>Bacilli</taxon>
        <taxon>Bacillales</taxon>
        <taxon>Bacillaceae</taxon>
        <taxon>Lysinibacillus</taxon>
    </lineage>
</organism>
<dbReference type="RefSeq" id="WP_126657853.1">
    <property type="nucleotide sequence ID" value="NZ_RYYR01000004.1"/>
</dbReference>
<dbReference type="Proteomes" id="UP000287910">
    <property type="component" value="Unassembled WGS sequence"/>
</dbReference>
<feature type="domain" description="EamA" evidence="7">
    <location>
        <begin position="3"/>
        <end position="139"/>
    </location>
</feature>
<evidence type="ECO:0000313" key="9">
    <source>
        <dbReference type="Proteomes" id="UP000287910"/>
    </source>
</evidence>
<gene>
    <name evidence="8" type="ORF">EK386_04625</name>
</gene>
<feature type="transmembrane region" description="Helical" evidence="6">
    <location>
        <begin position="213"/>
        <end position="234"/>
    </location>
</feature>
<dbReference type="SUPFAM" id="SSF103481">
    <property type="entry name" value="Multidrug resistance efflux transporter EmrE"/>
    <property type="match status" value="2"/>
</dbReference>
<feature type="transmembrane region" description="Helical" evidence="6">
    <location>
        <begin position="125"/>
        <end position="143"/>
    </location>
</feature>
<dbReference type="EMBL" id="RYYR01000004">
    <property type="protein sequence ID" value="RUL55613.1"/>
    <property type="molecule type" value="Genomic_DNA"/>
</dbReference>
<evidence type="ECO:0000256" key="1">
    <source>
        <dbReference type="ARBA" id="ARBA00004127"/>
    </source>
</evidence>
<evidence type="ECO:0000256" key="2">
    <source>
        <dbReference type="ARBA" id="ARBA00007362"/>
    </source>
</evidence>
<protein>
    <submittedName>
        <fullName evidence="8">EamA/RhaT family transporter</fullName>
    </submittedName>
</protein>